<evidence type="ECO:0000256" key="6">
    <source>
        <dbReference type="ARBA" id="ARBA00023136"/>
    </source>
</evidence>
<protein>
    <submittedName>
        <fullName evidence="8">OLC1v1035112C1</fullName>
    </submittedName>
</protein>
<comment type="similarity">
    <text evidence="2">Belongs to the UbiA prenyltransferase family.</text>
</comment>
<comment type="subcellular location">
    <subcellularLocation>
        <location evidence="1">Plastid</location>
        <location evidence="1">Chloroplast membrane</location>
        <topology evidence="1">Multi-pass membrane protein</topology>
    </subcellularLocation>
</comment>
<dbReference type="Gene3D" id="1.20.120.1780">
    <property type="entry name" value="UbiA prenyltransferase"/>
    <property type="match status" value="1"/>
</dbReference>
<evidence type="ECO:0000256" key="4">
    <source>
        <dbReference type="ARBA" id="ARBA00022692"/>
    </source>
</evidence>
<evidence type="ECO:0000256" key="3">
    <source>
        <dbReference type="ARBA" id="ARBA00022679"/>
    </source>
</evidence>
<name>A0AAV1CSY3_OLDCO</name>
<keyword evidence="5 7" id="KW-1133">Transmembrane helix</keyword>
<dbReference type="InterPro" id="IPR000537">
    <property type="entry name" value="UbiA_prenyltransferase"/>
</dbReference>
<dbReference type="InterPro" id="IPR044878">
    <property type="entry name" value="UbiA_sf"/>
</dbReference>
<evidence type="ECO:0000313" key="9">
    <source>
        <dbReference type="Proteomes" id="UP001161247"/>
    </source>
</evidence>
<accession>A0AAV1CSY3</accession>
<feature type="transmembrane region" description="Helical" evidence="7">
    <location>
        <begin position="285"/>
        <end position="302"/>
    </location>
</feature>
<dbReference type="AlphaFoldDB" id="A0AAV1CSY3"/>
<reference evidence="8" key="1">
    <citation type="submission" date="2023-03" db="EMBL/GenBank/DDBJ databases">
        <authorList>
            <person name="Julca I."/>
        </authorList>
    </citation>
    <scope>NUCLEOTIDE SEQUENCE</scope>
</reference>
<sequence>MAMESLLNGSFTKPCFSISHPASPGSWYSSSGEHALKCKEWNKVQKQPLKLMNSERKKHPRMDYQHFGSRNSGFVALSRKGSDHYLVNEASEDHSEPKPSIRSPLETFLRHLDAFYRFSRLFAYIGGVLSTISFSLLAVEKISDVSPLFVTGVAQALAAGFLMHIYNNGVNQLADIEIDKVNKPYLPLASGDFTIEGGVILTLSSLIMACWLGWTVGSWPLNCLILLLFLSSTVYSVDVPLLRWKKNAYLAALCIFTMIVPPGLTVYMHIQTFVLGRPAAFPKRILIAAILNTLFSFVVALLKDIPDVEGDRLHGVKSFAVRFGGNKVFWVCIALLQIGYAVAILAGLTSSYNWSKLLTVGSHTFLALKLWRRSKAIDTGNNEEITSFYVFVWRLISAEYMLLPLVR</sequence>
<feature type="transmembrane region" description="Helical" evidence="7">
    <location>
        <begin position="219"/>
        <end position="237"/>
    </location>
</feature>
<dbReference type="GO" id="GO:0016765">
    <property type="term" value="F:transferase activity, transferring alkyl or aryl (other than methyl) groups"/>
    <property type="evidence" value="ECO:0007669"/>
    <property type="project" value="InterPro"/>
</dbReference>
<feature type="transmembrane region" description="Helical" evidence="7">
    <location>
        <begin position="145"/>
        <end position="165"/>
    </location>
</feature>
<feature type="transmembrane region" description="Helical" evidence="7">
    <location>
        <begin position="249"/>
        <end position="270"/>
    </location>
</feature>
<dbReference type="Gene3D" id="1.10.357.140">
    <property type="entry name" value="UbiA prenyltransferase"/>
    <property type="match status" value="1"/>
</dbReference>
<evidence type="ECO:0000256" key="1">
    <source>
        <dbReference type="ARBA" id="ARBA00004508"/>
    </source>
</evidence>
<evidence type="ECO:0000256" key="2">
    <source>
        <dbReference type="ARBA" id="ARBA00005985"/>
    </source>
</evidence>
<keyword evidence="6 7" id="KW-0472">Membrane</keyword>
<organism evidence="8 9">
    <name type="scientific">Oldenlandia corymbosa var. corymbosa</name>
    <dbReference type="NCBI Taxonomy" id="529605"/>
    <lineage>
        <taxon>Eukaryota</taxon>
        <taxon>Viridiplantae</taxon>
        <taxon>Streptophyta</taxon>
        <taxon>Embryophyta</taxon>
        <taxon>Tracheophyta</taxon>
        <taxon>Spermatophyta</taxon>
        <taxon>Magnoliopsida</taxon>
        <taxon>eudicotyledons</taxon>
        <taxon>Gunneridae</taxon>
        <taxon>Pentapetalae</taxon>
        <taxon>asterids</taxon>
        <taxon>lamiids</taxon>
        <taxon>Gentianales</taxon>
        <taxon>Rubiaceae</taxon>
        <taxon>Rubioideae</taxon>
        <taxon>Spermacoceae</taxon>
        <taxon>Hedyotis-Oldenlandia complex</taxon>
        <taxon>Oldenlandia</taxon>
    </lineage>
</organism>
<dbReference type="Proteomes" id="UP001161247">
    <property type="component" value="Chromosome 3"/>
</dbReference>
<feature type="transmembrane region" description="Helical" evidence="7">
    <location>
        <begin position="328"/>
        <end position="348"/>
    </location>
</feature>
<evidence type="ECO:0000313" key="8">
    <source>
        <dbReference type="EMBL" id="CAI9098461.1"/>
    </source>
</evidence>
<gene>
    <name evidence="8" type="ORF">OLC1_LOCUS8659</name>
</gene>
<feature type="transmembrane region" description="Helical" evidence="7">
    <location>
        <begin position="121"/>
        <end position="139"/>
    </location>
</feature>
<keyword evidence="4 7" id="KW-0812">Transmembrane</keyword>
<evidence type="ECO:0000256" key="7">
    <source>
        <dbReference type="SAM" id="Phobius"/>
    </source>
</evidence>
<evidence type="ECO:0000256" key="5">
    <source>
        <dbReference type="ARBA" id="ARBA00022989"/>
    </source>
</evidence>
<proteinExistence type="inferred from homology"/>
<dbReference type="GO" id="GO:0031969">
    <property type="term" value="C:chloroplast membrane"/>
    <property type="evidence" value="ECO:0007669"/>
    <property type="project" value="UniProtKB-SubCell"/>
</dbReference>
<dbReference type="PANTHER" id="PTHR43009:SF6">
    <property type="entry name" value="HOMOGENTISATE PHYTYLTRANSFERASE 1, CHLOROPLASTIC"/>
    <property type="match status" value="1"/>
</dbReference>
<dbReference type="EMBL" id="OX459120">
    <property type="protein sequence ID" value="CAI9098461.1"/>
    <property type="molecule type" value="Genomic_DNA"/>
</dbReference>
<dbReference type="Pfam" id="PF01040">
    <property type="entry name" value="UbiA"/>
    <property type="match status" value="1"/>
</dbReference>
<dbReference type="PANTHER" id="PTHR43009">
    <property type="entry name" value="HOMOGENTISATE SOLANESYLTRANSFERASE, CHLOROPLASTIC"/>
    <property type="match status" value="1"/>
</dbReference>
<keyword evidence="9" id="KW-1185">Reference proteome</keyword>
<keyword evidence="3" id="KW-0808">Transferase</keyword>